<evidence type="ECO:0000313" key="2">
    <source>
        <dbReference type="WBParaSite" id="PSU_v2.g61.t1"/>
    </source>
</evidence>
<name>A0A914Z160_9BILA</name>
<keyword evidence="1" id="KW-1185">Reference proteome</keyword>
<evidence type="ECO:0000313" key="1">
    <source>
        <dbReference type="Proteomes" id="UP000887577"/>
    </source>
</evidence>
<accession>A0A914Z160</accession>
<reference evidence="2" key="1">
    <citation type="submission" date="2022-11" db="UniProtKB">
        <authorList>
            <consortium name="WormBaseParasite"/>
        </authorList>
    </citation>
    <scope>IDENTIFICATION</scope>
</reference>
<proteinExistence type="predicted"/>
<sequence length="124" mass="13183">MAAQHLGRRRHLPPLHRSAVLGLTGFTGNSRTSHHDPGLGFRGRPAGCLLYLDHRSGRFADARSVQASRAASVALPCLAGRAGHRSGQPVRTGCLAGSASPRAQVHRSKVKGLSPSWMVSSWCN</sequence>
<dbReference type="WBParaSite" id="PSU_v2.g61.t1">
    <property type="protein sequence ID" value="PSU_v2.g61.t1"/>
    <property type="gene ID" value="PSU_v2.g61"/>
</dbReference>
<dbReference type="AlphaFoldDB" id="A0A914Z160"/>
<organism evidence="1 2">
    <name type="scientific">Panagrolaimus superbus</name>
    <dbReference type="NCBI Taxonomy" id="310955"/>
    <lineage>
        <taxon>Eukaryota</taxon>
        <taxon>Metazoa</taxon>
        <taxon>Ecdysozoa</taxon>
        <taxon>Nematoda</taxon>
        <taxon>Chromadorea</taxon>
        <taxon>Rhabditida</taxon>
        <taxon>Tylenchina</taxon>
        <taxon>Panagrolaimomorpha</taxon>
        <taxon>Panagrolaimoidea</taxon>
        <taxon>Panagrolaimidae</taxon>
        <taxon>Panagrolaimus</taxon>
    </lineage>
</organism>
<protein>
    <submittedName>
        <fullName evidence="2">Uncharacterized protein</fullName>
    </submittedName>
</protein>
<dbReference type="Proteomes" id="UP000887577">
    <property type="component" value="Unplaced"/>
</dbReference>